<gene>
    <name evidence="1" type="ORF">Sradi_0197800</name>
</gene>
<evidence type="ECO:0000313" key="1">
    <source>
        <dbReference type="EMBL" id="KAL0434899.1"/>
    </source>
</evidence>
<reference evidence="1" key="1">
    <citation type="submission" date="2020-06" db="EMBL/GenBank/DDBJ databases">
        <authorList>
            <person name="Li T."/>
            <person name="Hu X."/>
            <person name="Zhang T."/>
            <person name="Song X."/>
            <person name="Zhang H."/>
            <person name="Dai N."/>
            <person name="Sheng W."/>
            <person name="Hou X."/>
            <person name="Wei L."/>
        </authorList>
    </citation>
    <scope>NUCLEOTIDE SEQUENCE</scope>
    <source>
        <strain evidence="1">G02</strain>
        <tissue evidence="1">Leaf</tissue>
    </source>
</reference>
<sequence>MIAKFWWNSDENERFIGCRGINSARLHGDLGLKDLRVFNRAILAKQFWRLLVHHESLVGQVFHARYFLGSSILDPELGFQPSFTWRSILSSKALI</sequence>
<name>A0AAW2VZ07_SESRA</name>
<organism evidence="1">
    <name type="scientific">Sesamum radiatum</name>
    <name type="common">Black benniseed</name>
    <dbReference type="NCBI Taxonomy" id="300843"/>
    <lineage>
        <taxon>Eukaryota</taxon>
        <taxon>Viridiplantae</taxon>
        <taxon>Streptophyta</taxon>
        <taxon>Embryophyta</taxon>
        <taxon>Tracheophyta</taxon>
        <taxon>Spermatophyta</taxon>
        <taxon>Magnoliopsida</taxon>
        <taxon>eudicotyledons</taxon>
        <taxon>Gunneridae</taxon>
        <taxon>Pentapetalae</taxon>
        <taxon>asterids</taxon>
        <taxon>lamiids</taxon>
        <taxon>Lamiales</taxon>
        <taxon>Pedaliaceae</taxon>
        <taxon>Sesamum</taxon>
    </lineage>
</organism>
<dbReference type="EMBL" id="JACGWJ010000002">
    <property type="protein sequence ID" value="KAL0434899.1"/>
    <property type="molecule type" value="Genomic_DNA"/>
</dbReference>
<comment type="caution">
    <text evidence="1">The sequence shown here is derived from an EMBL/GenBank/DDBJ whole genome shotgun (WGS) entry which is preliminary data.</text>
</comment>
<protein>
    <submittedName>
        <fullName evidence="1">Uncharacterized protein</fullName>
    </submittedName>
</protein>
<accession>A0AAW2VZ07</accession>
<dbReference type="AlphaFoldDB" id="A0AAW2VZ07"/>
<proteinExistence type="predicted"/>
<reference evidence="1" key="2">
    <citation type="journal article" date="2024" name="Plant">
        <title>Genomic evolution and insights into agronomic trait innovations of Sesamum species.</title>
        <authorList>
            <person name="Miao H."/>
            <person name="Wang L."/>
            <person name="Qu L."/>
            <person name="Liu H."/>
            <person name="Sun Y."/>
            <person name="Le M."/>
            <person name="Wang Q."/>
            <person name="Wei S."/>
            <person name="Zheng Y."/>
            <person name="Lin W."/>
            <person name="Duan Y."/>
            <person name="Cao H."/>
            <person name="Xiong S."/>
            <person name="Wang X."/>
            <person name="Wei L."/>
            <person name="Li C."/>
            <person name="Ma Q."/>
            <person name="Ju M."/>
            <person name="Zhao R."/>
            <person name="Li G."/>
            <person name="Mu C."/>
            <person name="Tian Q."/>
            <person name="Mei H."/>
            <person name="Zhang T."/>
            <person name="Gao T."/>
            <person name="Zhang H."/>
        </authorList>
    </citation>
    <scope>NUCLEOTIDE SEQUENCE</scope>
    <source>
        <strain evidence="1">G02</strain>
    </source>
</reference>